<dbReference type="Proteomes" id="UP000178082">
    <property type="component" value="Unassembled WGS sequence"/>
</dbReference>
<gene>
    <name evidence="1" type="ORF">A3G31_00950</name>
</gene>
<proteinExistence type="predicted"/>
<dbReference type="EMBL" id="MGDI01000045">
    <property type="protein sequence ID" value="OGL51295.1"/>
    <property type="molecule type" value="Genomic_DNA"/>
</dbReference>
<dbReference type="AlphaFoldDB" id="A0A1F7SC00"/>
<protein>
    <submittedName>
        <fullName evidence="1">Uncharacterized protein</fullName>
    </submittedName>
</protein>
<evidence type="ECO:0000313" key="1">
    <source>
        <dbReference type="EMBL" id="OGL51295.1"/>
    </source>
</evidence>
<organism evidence="1 2">
    <name type="scientific">Candidatus Schekmanbacteria bacterium RIFCSPLOWO2_12_FULL_38_15</name>
    <dbReference type="NCBI Taxonomy" id="1817883"/>
    <lineage>
        <taxon>Bacteria</taxon>
        <taxon>Candidatus Schekmaniibacteriota</taxon>
    </lineage>
</organism>
<reference evidence="1 2" key="1">
    <citation type="journal article" date="2016" name="Nat. Commun.">
        <title>Thousands of microbial genomes shed light on interconnected biogeochemical processes in an aquifer system.</title>
        <authorList>
            <person name="Anantharaman K."/>
            <person name="Brown C.T."/>
            <person name="Hug L.A."/>
            <person name="Sharon I."/>
            <person name="Castelle C.J."/>
            <person name="Probst A.J."/>
            <person name="Thomas B.C."/>
            <person name="Singh A."/>
            <person name="Wilkins M.J."/>
            <person name="Karaoz U."/>
            <person name="Brodie E.L."/>
            <person name="Williams K.H."/>
            <person name="Hubbard S.S."/>
            <person name="Banfield J.F."/>
        </authorList>
    </citation>
    <scope>NUCLEOTIDE SEQUENCE [LARGE SCALE GENOMIC DNA]</scope>
</reference>
<comment type="caution">
    <text evidence="1">The sequence shown here is derived from an EMBL/GenBank/DDBJ whole genome shotgun (WGS) entry which is preliminary data.</text>
</comment>
<dbReference type="STRING" id="1817883.A3G31_00950"/>
<accession>A0A1F7SC00</accession>
<evidence type="ECO:0000313" key="2">
    <source>
        <dbReference type="Proteomes" id="UP000178082"/>
    </source>
</evidence>
<sequence>MPEINEKRLQNEKKFLNWIDLPEGSRKYWFEIKGKFGWKARYLKEVNFDEETIRFCQEIYDSDGKLVEIHEKYPIDKGHSKARE</sequence>
<name>A0A1F7SC00_9BACT</name>